<dbReference type="AlphaFoldDB" id="A0A9N8WJ58"/>
<dbReference type="PANTHER" id="PTHR12064">
    <property type="entry name" value="METAL TRANSPORTER CNNM"/>
    <property type="match status" value="1"/>
</dbReference>
<feature type="compositionally biased region" description="Basic and acidic residues" evidence="8">
    <location>
        <begin position="528"/>
        <end position="537"/>
    </location>
</feature>
<evidence type="ECO:0000256" key="7">
    <source>
        <dbReference type="PROSITE-ProRule" id="PRU01193"/>
    </source>
</evidence>
<keyword evidence="2 7" id="KW-0812">Transmembrane</keyword>
<evidence type="ECO:0000256" key="8">
    <source>
        <dbReference type="SAM" id="MobiDB-lite"/>
    </source>
</evidence>
<dbReference type="EMBL" id="CAJVPS010000439">
    <property type="protein sequence ID" value="CAG8486522.1"/>
    <property type="molecule type" value="Genomic_DNA"/>
</dbReference>
<accession>A0A9N8WJ58</accession>
<keyword evidence="4 7" id="KW-1133">Transmembrane helix</keyword>
<feature type="domain" description="CBS" evidence="11">
    <location>
        <begin position="312"/>
        <end position="374"/>
    </location>
</feature>
<keyword evidence="5 7" id="KW-0472">Membrane</keyword>
<dbReference type="FunFam" id="3.10.580.10:FF:000006">
    <property type="entry name" value="DUF21 and CBS domain protein"/>
    <property type="match status" value="1"/>
</dbReference>
<evidence type="ECO:0000313" key="14">
    <source>
        <dbReference type="Proteomes" id="UP000789508"/>
    </source>
</evidence>
<dbReference type="InterPro" id="IPR002550">
    <property type="entry name" value="CNNM"/>
</dbReference>
<evidence type="ECO:0000256" key="5">
    <source>
        <dbReference type="ARBA" id="ARBA00023136"/>
    </source>
</evidence>
<dbReference type="InterPro" id="IPR045095">
    <property type="entry name" value="ACDP"/>
</dbReference>
<gene>
    <name evidence="13" type="ORF">ALEPTO_LOCUS2759</name>
</gene>
<feature type="compositionally biased region" description="Polar residues" evidence="8">
    <location>
        <begin position="475"/>
        <end position="510"/>
    </location>
</feature>
<dbReference type="SUPFAM" id="SSF54631">
    <property type="entry name" value="CBS-domain pair"/>
    <property type="match status" value="1"/>
</dbReference>
<reference evidence="13" key="1">
    <citation type="submission" date="2021-06" db="EMBL/GenBank/DDBJ databases">
        <authorList>
            <person name="Kallberg Y."/>
            <person name="Tangrot J."/>
            <person name="Rosling A."/>
        </authorList>
    </citation>
    <scope>NUCLEOTIDE SEQUENCE</scope>
    <source>
        <strain evidence="13">FL130A</strain>
    </source>
</reference>
<feature type="compositionally biased region" description="Polar residues" evidence="8">
    <location>
        <begin position="418"/>
        <end position="428"/>
    </location>
</feature>
<protein>
    <submittedName>
        <fullName evidence="13">11194_t:CDS:1</fullName>
    </submittedName>
</protein>
<keyword evidence="10" id="KW-0732">Signal</keyword>
<evidence type="ECO:0000256" key="1">
    <source>
        <dbReference type="ARBA" id="ARBA00004141"/>
    </source>
</evidence>
<keyword evidence="3" id="KW-0677">Repeat</keyword>
<name>A0A9N8WJ58_9GLOM</name>
<evidence type="ECO:0000256" key="6">
    <source>
        <dbReference type="PROSITE-ProRule" id="PRU00703"/>
    </source>
</evidence>
<feature type="region of interest" description="Disordered" evidence="8">
    <location>
        <begin position="396"/>
        <end position="564"/>
    </location>
</feature>
<organism evidence="13 14">
    <name type="scientific">Ambispora leptoticha</name>
    <dbReference type="NCBI Taxonomy" id="144679"/>
    <lineage>
        <taxon>Eukaryota</taxon>
        <taxon>Fungi</taxon>
        <taxon>Fungi incertae sedis</taxon>
        <taxon>Mucoromycota</taxon>
        <taxon>Glomeromycotina</taxon>
        <taxon>Glomeromycetes</taxon>
        <taxon>Archaeosporales</taxon>
        <taxon>Ambisporaceae</taxon>
        <taxon>Ambispora</taxon>
    </lineage>
</organism>
<dbReference type="PANTHER" id="PTHR12064:SF97">
    <property type="entry name" value="METAL TRANSPORTER CNNM-5"/>
    <property type="match status" value="1"/>
</dbReference>
<dbReference type="InterPro" id="IPR044751">
    <property type="entry name" value="Ion_transp-like_CBS"/>
</dbReference>
<evidence type="ECO:0000256" key="4">
    <source>
        <dbReference type="ARBA" id="ARBA00022989"/>
    </source>
</evidence>
<evidence type="ECO:0000256" key="2">
    <source>
        <dbReference type="ARBA" id="ARBA00022692"/>
    </source>
</evidence>
<dbReference type="GO" id="GO:0010960">
    <property type="term" value="P:magnesium ion homeostasis"/>
    <property type="evidence" value="ECO:0007669"/>
    <property type="project" value="InterPro"/>
</dbReference>
<evidence type="ECO:0000256" key="10">
    <source>
        <dbReference type="SAM" id="SignalP"/>
    </source>
</evidence>
<dbReference type="InterPro" id="IPR000644">
    <property type="entry name" value="CBS_dom"/>
</dbReference>
<dbReference type="InterPro" id="IPR046342">
    <property type="entry name" value="CBS_dom_sf"/>
</dbReference>
<keyword evidence="14" id="KW-1185">Reference proteome</keyword>
<feature type="compositionally biased region" description="Low complexity" evidence="8">
    <location>
        <begin position="518"/>
        <end position="527"/>
    </location>
</feature>
<feature type="signal peptide" evidence="10">
    <location>
        <begin position="1"/>
        <end position="25"/>
    </location>
</feature>
<dbReference type="Gene3D" id="3.10.580.10">
    <property type="entry name" value="CBS-domain"/>
    <property type="match status" value="1"/>
</dbReference>
<dbReference type="GO" id="GO:0005737">
    <property type="term" value="C:cytoplasm"/>
    <property type="evidence" value="ECO:0007669"/>
    <property type="project" value="TreeGrafter"/>
</dbReference>
<comment type="caution">
    <text evidence="13">The sequence shown here is derived from an EMBL/GenBank/DDBJ whole genome shotgun (WGS) entry which is preliminary data.</text>
</comment>
<keyword evidence="6" id="KW-0129">CBS domain</keyword>
<evidence type="ECO:0000256" key="9">
    <source>
        <dbReference type="SAM" id="Phobius"/>
    </source>
</evidence>
<proteinExistence type="predicted"/>
<sequence>MPNTLFYTYLRSITFLLPLLRSLNGFPTSSNSYEMSNHKDLSLILNENEHLSSPIVREMSTAELWFKLLTIFTLVILGGVFAGLTIGLMGLDETNLQVLVMSGEFDERKHAKAVLALLNRGKHWVLVTLLLSNVIVNETLPIIMDSVWGGGWPAVLISTALIVLFGEFVLLLMYFMYPVAYPIAALLDYCLGEHHGTMYRKSELKTFVSLHKNGGIESLNEDEVTIISAVLELREKPVSAVMTPLADVYTLSAHHVLDQKTVDEILTAGYSRIPIYEPPNPTNFIGMLLVKKLISYDPEDALPVNTLPVNGITLSSLPETAPETSCLDILNFFQEGRSHMVLVTENPGGEGGALGVITLEDVIEELIGEEIIDETDVYVDVHKKVEVIRRPPRQMKPRPFLAMHRTTGARANHPNWGRTLSTERATNNNKDDAAINNSKSRSRSRSPESVRNTSDIVIDKRRARKLGKNEDKIINSPQVSSPTSGVLGTSAPTNSNSNVRYGSIENSSRVDVQHKNEINSNGNLNNHNELKGKRLPDRDDEFEETQYQQQQQQHSELEPLLKNS</sequence>
<dbReference type="GO" id="GO:0016020">
    <property type="term" value="C:membrane"/>
    <property type="evidence" value="ECO:0007669"/>
    <property type="project" value="UniProtKB-SubCell"/>
</dbReference>
<dbReference type="CDD" id="cd04590">
    <property type="entry name" value="CBS_pair_CorC_HlyC_assoc"/>
    <property type="match status" value="1"/>
</dbReference>
<dbReference type="GO" id="GO:0030026">
    <property type="term" value="P:intracellular manganese ion homeostasis"/>
    <property type="evidence" value="ECO:0007669"/>
    <property type="project" value="TreeGrafter"/>
</dbReference>
<feature type="chain" id="PRO_5040389268" evidence="10">
    <location>
        <begin position="26"/>
        <end position="564"/>
    </location>
</feature>
<dbReference type="Proteomes" id="UP000789508">
    <property type="component" value="Unassembled WGS sequence"/>
</dbReference>
<evidence type="ECO:0000313" key="13">
    <source>
        <dbReference type="EMBL" id="CAG8486522.1"/>
    </source>
</evidence>
<dbReference type="PROSITE" id="PS51846">
    <property type="entry name" value="CNNM"/>
    <property type="match status" value="1"/>
</dbReference>
<evidence type="ECO:0000259" key="11">
    <source>
        <dbReference type="PROSITE" id="PS51371"/>
    </source>
</evidence>
<feature type="compositionally biased region" description="Basic and acidic residues" evidence="8">
    <location>
        <begin position="555"/>
        <end position="564"/>
    </location>
</feature>
<dbReference type="OrthoDB" id="5353557at2759"/>
<dbReference type="Pfam" id="PF01595">
    <property type="entry name" value="CNNM"/>
    <property type="match status" value="1"/>
</dbReference>
<dbReference type="PROSITE" id="PS51371">
    <property type="entry name" value="CBS"/>
    <property type="match status" value="1"/>
</dbReference>
<feature type="transmembrane region" description="Helical" evidence="9">
    <location>
        <begin position="64"/>
        <end position="91"/>
    </location>
</feature>
<evidence type="ECO:0000259" key="12">
    <source>
        <dbReference type="PROSITE" id="PS51846"/>
    </source>
</evidence>
<comment type="subcellular location">
    <subcellularLocation>
        <location evidence="1">Membrane</location>
        <topology evidence="1">Multi-pass membrane protein</topology>
    </subcellularLocation>
</comment>
<feature type="transmembrane region" description="Helical" evidence="9">
    <location>
        <begin position="155"/>
        <end position="177"/>
    </location>
</feature>
<evidence type="ECO:0000256" key="3">
    <source>
        <dbReference type="ARBA" id="ARBA00022737"/>
    </source>
</evidence>
<feature type="domain" description="CNNM transmembrane" evidence="12">
    <location>
        <begin position="60"/>
        <end position="169"/>
    </location>
</feature>